<sequence>MQSRPFAEVCADLDHNFGRLAVAYTTHSHCVPPELIGGKPQGERYRLVFPLDREISLEVLQKACLHIAEQLQLPAVTVDSASWTRARMMYLPRHRQGYPFSAKVFEGRPWPAADLEALPEPRKPAKPVAMPLPAYTSHQGGGVHLYVQKALDGDCAELAMQPAGGRNNALNSSALRLYRFALGGYITKAEVSHRLKSAALQSGLGEVEVNATLASAFEAANEAGAAHPPERTGQQFGREIPPDIAADLAAIVAAKAEREPVSNDSKCPAPFRGEMAEIVRLALARQPRQQPALTVAAALAGMSAAMHGKYATGSGLRGNLYVIGLAGSTSGKGSPLNLVGLIAGLAGSKPVSNIGSGQGIEDTLAKAEGSRLALAIDEVGHLLGCMSGQSADSHMQVAGKMLLELFSKSDSLHVTRVLAGGDRPSQAIYNPYLTLYGTTTHAKMQGIDPGMITDGTLGRCLVVSGLDHAPMCEIPEDLPKIESTEVV</sequence>
<organism evidence="2 3">
    <name type="scientific">Vogesella fluminis</name>
    <dbReference type="NCBI Taxonomy" id="1069161"/>
    <lineage>
        <taxon>Bacteria</taxon>
        <taxon>Pseudomonadati</taxon>
        <taxon>Pseudomonadota</taxon>
        <taxon>Betaproteobacteria</taxon>
        <taxon>Neisseriales</taxon>
        <taxon>Chromobacteriaceae</taxon>
        <taxon>Vogesella</taxon>
    </lineage>
</organism>
<evidence type="ECO:0000313" key="3">
    <source>
        <dbReference type="Proteomes" id="UP000662678"/>
    </source>
</evidence>
<dbReference type="Proteomes" id="UP000662678">
    <property type="component" value="Unassembled WGS sequence"/>
</dbReference>
<dbReference type="InterPro" id="IPR014820">
    <property type="entry name" value="PriCT_1"/>
</dbReference>
<comment type="caution">
    <text evidence="2">The sequence shown here is derived from an EMBL/GenBank/DDBJ whole genome shotgun (WGS) entry which is preliminary data.</text>
</comment>
<evidence type="ECO:0000259" key="1">
    <source>
        <dbReference type="SMART" id="SM00942"/>
    </source>
</evidence>
<dbReference type="SMART" id="SM00942">
    <property type="entry name" value="PriCT_1"/>
    <property type="match status" value="1"/>
</dbReference>
<evidence type="ECO:0000313" key="2">
    <source>
        <dbReference type="EMBL" id="GHD82527.1"/>
    </source>
</evidence>
<dbReference type="EMBL" id="BMYP01000096">
    <property type="protein sequence ID" value="GHD82527.1"/>
    <property type="molecule type" value="Genomic_DNA"/>
</dbReference>
<name>A0ABQ3HGT2_9NEIS</name>
<gene>
    <name evidence="2" type="ORF">GCM10011419_30020</name>
</gene>
<reference evidence="3" key="1">
    <citation type="journal article" date="2019" name="Int. J. Syst. Evol. Microbiol.">
        <title>The Global Catalogue of Microorganisms (GCM) 10K type strain sequencing project: providing services to taxonomists for standard genome sequencing and annotation.</title>
        <authorList>
            <consortium name="The Broad Institute Genomics Platform"/>
            <consortium name="The Broad Institute Genome Sequencing Center for Infectious Disease"/>
            <person name="Wu L."/>
            <person name="Ma J."/>
        </authorList>
    </citation>
    <scope>NUCLEOTIDE SEQUENCE [LARGE SCALE GENOMIC DNA]</scope>
    <source>
        <strain evidence="3">KCTC 23713</strain>
    </source>
</reference>
<proteinExistence type="predicted"/>
<accession>A0ABQ3HGT2</accession>
<protein>
    <recommendedName>
        <fullName evidence="1">Primase C-terminal 1 domain-containing protein</fullName>
    </recommendedName>
</protein>
<feature type="domain" description="Primase C-terminal 1" evidence="1">
    <location>
        <begin position="157"/>
        <end position="222"/>
    </location>
</feature>
<keyword evidence="3" id="KW-1185">Reference proteome</keyword>